<dbReference type="EMBL" id="CADEBC010000530">
    <property type="protein sequence ID" value="CAB3247068.1"/>
    <property type="molecule type" value="Genomic_DNA"/>
</dbReference>
<proteinExistence type="predicted"/>
<name>A0A8S1APD3_ARCPL</name>
<accession>A0A8S1APD3</accession>
<protein>
    <submittedName>
        <fullName evidence="1">Uncharacterized protein</fullName>
    </submittedName>
</protein>
<evidence type="ECO:0000313" key="2">
    <source>
        <dbReference type="Proteomes" id="UP000494106"/>
    </source>
</evidence>
<reference evidence="1 2" key="1">
    <citation type="submission" date="2020-04" db="EMBL/GenBank/DDBJ databases">
        <authorList>
            <person name="Wallbank WR R."/>
            <person name="Pardo Diaz C."/>
            <person name="Kozak K."/>
            <person name="Martin S."/>
            <person name="Jiggins C."/>
            <person name="Moest M."/>
            <person name="Warren A I."/>
            <person name="Byers J.R.P. K."/>
            <person name="Montejo-Kovacevich G."/>
            <person name="Yen C E."/>
        </authorList>
    </citation>
    <scope>NUCLEOTIDE SEQUENCE [LARGE SCALE GENOMIC DNA]</scope>
</reference>
<organism evidence="1 2">
    <name type="scientific">Arctia plantaginis</name>
    <name type="common">Wood tiger moth</name>
    <name type="synonym">Phalaena plantaginis</name>
    <dbReference type="NCBI Taxonomy" id="874455"/>
    <lineage>
        <taxon>Eukaryota</taxon>
        <taxon>Metazoa</taxon>
        <taxon>Ecdysozoa</taxon>
        <taxon>Arthropoda</taxon>
        <taxon>Hexapoda</taxon>
        <taxon>Insecta</taxon>
        <taxon>Pterygota</taxon>
        <taxon>Neoptera</taxon>
        <taxon>Endopterygota</taxon>
        <taxon>Lepidoptera</taxon>
        <taxon>Glossata</taxon>
        <taxon>Ditrysia</taxon>
        <taxon>Noctuoidea</taxon>
        <taxon>Erebidae</taxon>
        <taxon>Arctiinae</taxon>
        <taxon>Arctia</taxon>
    </lineage>
</organism>
<dbReference type="AlphaFoldDB" id="A0A8S1APD3"/>
<sequence length="101" mass="10932">MLSVVNMRSKRDAQPPEECAKCENINIDDSNPADNQTAHDNTAHVCTQTSSIIGDQSDVLSNATVEGPHEAEGEGAMMQDVSGAEDVQVCTEHVFLFVWGR</sequence>
<keyword evidence="2" id="KW-1185">Reference proteome</keyword>
<dbReference type="Proteomes" id="UP000494106">
    <property type="component" value="Unassembled WGS sequence"/>
</dbReference>
<evidence type="ECO:0000313" key="1">
    <source>
        <dbReference type="EMBL" id="CAB3247068.1"/>
    </source>
</evidence>
<gene>
    <name evidence="1" type="ORF">APLA_LOCUS11168</name>
</gene>
<comment type="caution">
    <text evidence="1">The sequence shown here is derived from an EMBL/GenBank/DDBJ whole genome shotgun (WGS) entry which is preliminary data.</text>
</comment>